<sequence length="520" mass="60160">MEDIRGNKGSHLATMLHEIVSKVMNYIQVKDLIVCTQVNSKWEEEARRHLRTRIKSRVSLSQDGKMEGPYNRERVEIGWTNCADLTEFLRRFKIFAVENRKRVRHLKIDVFLDEGPDTVELFEIIKILGDRLTWLHLVPFLVYPNRLQRRGNLAGFLADFNTRNDLVFPQIRKVKFDKTRILRDGWGVWERGLASIETIVAKFAPLFPNARVVKFKNVEELGGNFLFSGNSPPFPRMELMSIHSDGEVDPSIRSFWESNMPLIYLTRLEFNVARCDTAGVILLRVFAPSLEHVHISGIDWFGVGSNVIEIPIMEKLKIFKISRDIRSECRAVPSIRFKFETEDVANRIRIDYGKQFPVLESLVVQCKTWSRNNTDPEICFESSAQFLYATFLPGNIAVCETLRKLDVPLPPRDRFRLMVGNDRTKGCSYSVCNCWEWEKSSRFLDRVAATFPNVRYEYLEERRLRRRADEVKEWIKMGIAMGLLVTGSGEGDCDGDGKGLKVGEVLVRFRKSDSESLEYI</sequence>
<organism evidence="1 2">
    <name type="scientific">Folsomia candida</name>
    <name type="common">Springtail</name>
    <dbReference type="NCBI Taxonomy" id="158441"/>
    <lineage>
        <taxon>Eukaryota</taxon>
        <taxon>Metazoa</taxon>
        <taxon>Ecdysozoa</taxon>
        <taxon>Arthropoda</taxon>
        <taxon>Hexapoda</taxon>
        <taxon>Collembola</taxon>
        <taxon>Entomobryomorpha</taxon>
        <taxon>Isotomoidea</taxon>
        <taxon>Isotomidae</taxon>
        <taxon>Proisotominae</taxon>
        <taxon>Folsomia</taxon>
    </lineage>
</organism>
<dbReference type="AlphaFoldDB" id="A0A226DBU4"/>
<evidence type="ECO:0000313" key="2">
    <source>
        <dbReference type="Proteomes" id="UP000198287"/>
    </source>
</evidence>
<proteinExistence type="predicted"/>
<keyword evidence="2" id="KW-1185">Reference proteome</keyword>
<name>A0A226DBU4_FOLCA</name>
<reference evidence="1 2" key="1">
    <citation type="submission" date="2015-12" db="EMBL/GenBank/DDBJ databases">
        <title>The genome of Folsomia candida.</title>
        <authorList>
            <person name="Faddeeva A."/>
            <person name="Derks M.F."/>
            <person name="Anvar Y."/>
            <person name="Smit S."/>
            <person name="Van Straalen N."/>
            <person name="Roelofs D."/>
        </authorList>
    </citation>
    <scope>NUCLEOTIDE SEQUENCE [LARGE SCALE GENOMIC DNA]</scope>
    <source>
        <strain evidence="1 2">VU population</strain>
        <tissue evidence="1">Whole body</tissue>
    </source>
</reference>
<dbReference type="EMBL" id="LNIX01000025">
    <property type="protein sequence ID" value="OXA42679.1"/>
    <property type="molecule type" value="Genomic_DNA"/>
</dbReference>
<evidence type="ECO:0008006" key="3">
    <source>
        <dbReference type="Google" id="ProtNLM"/>
    </source>
</evidence>
<accession>A0A226DBU4</accession>
<evidence type="ECO:0000313" key="1">
    <source>
        <dbReference type="EMBL" id="OXA42679.1"/>
    </source>
</evidence>
<protein>
    <recommendedName>
        <fullName evidence="3">F-box domain-containing protein</fullName>
    </recommendedName>
</protein>
<gene>
    <name evidence="1" type="ORF">Fcan01_22424</name>
</gene>
<comment type="caution">
    <text evidence="1">The sequence shown here is derived from an EMBL/GenBank/DDBJ whole genome shotgun (WGS) entry which is preliminary data.</text>
</comment>
<dbReference type="Proteomes" id="UP000198287">
    <property type="component" value="Unassembled WGS sequence"/>
</dbReference>